<evidence type="ECO:0000256" key="5">
    <source>
        <dbReference type="ARBA" id="ARBA00022801"/>
    </source>
</evidence>
<evidence type="ECO:0000256" key="9">
    <source>
        <dbReference type="RuleBase" id="RU361188"/>
    </source>
</evidence>
<evidence type="ECO:0000313" key="13">
    <source>
        <dbReference type="EMBL" id="GAP91427.1"/>
    </source>
</evidence>
<comment type="catalytic activity">
    <reaction evidence="7">
        <text>Random hydrolysis of (1-&gt;6)-linkages in (1-&gt;6)-beta-D-glucans.</text>
        <dbReference type="EC" id="3.2.1.75"/>
    </reaction>
</comment>
<keyword evidence="14" id="KW-1185">Reference proteome</keyword>
<dbReference type="STRING" id="77044.A0A1W2TSB9"/>
<protein>
    <recommendedName>
        <fullName evidence="8">glucan endo-1,6-beta-glucosidase</fullName>
        <ecNumber evidence="8">3.2.1.75</ecNumber>
    </recommendedName>
</protein>
<dbReference type="InterPro" id="IPR017853">
    <property type="entry name" value="GH"/>
</dbReference>
<feature type="chain" id="PRO_5010722639" description="glucan endo-1,6-beta-glucosidase" evidence="10">
    <location>
        <begin position="17"/>
        <end position="485"/>
    </location>
</feature>
<dbReference type="InterPro" id="IPR001139">
    <property type="entry name" value="Glyco_hydro_30"/>
</dbReference>
<gene>
    <name evidence="13" type="ORF">SAMD00023353_6200060</name>
</gene>
<evidence type="ECO:0000256" key="8">
    <source>
        <dbReference type="ARBA" id="ARBA00038935"/>
    </source>
</evidence>
<keyword evidence="4 10" id="KW-0732">Signal</keyword>
<dbReference type="InterPro" id="IPR033453">
    <property type="entry name" value="Glyco_hydro_30_TIM-barrel"/>
</dbReference>
<evidence type="ECO:0000256" key="2">
    <source>
        <dbReference type="ARBA" id="ARBA00005382"/>
    </source>
</evidence>
<dbReference type="OMA" id="FGGIAWH"/>
<evidence type="ECO:0000256" key="6">
    <source>
        <dbReference type="ARBA" id="ARBA00023295"/>
    </source>
</evidence>
<keyword evidence="6 9" id="KW-0326">Glycosidase</keyword>
<dbReference type="AlphaFoldDB" id="A0A1W2TSB9"/>
<dbReference type="PANTHER" id="PTHR11069">
    <property type="entry name" value="GLUCOSYLCERAMIDASE"/>
    <property type="match status" value="1"/>
</dbReference>
<comment type="subcellular location">
    <subcellularLocation>
        <location evidence="1">Secreted</location>
    </subcellularLocation>
</comment>
<comment type="similarity">
    <text evidence="2 9">Belongs to the glycosyl hydrolase 30 family.</text>
</comment>
<dbReference type="Proteomes" id="UP000054516">
    <property type="component" value="Unassembled WGS sequence"/>
</dbReference>
<feature type="signal peptide" evidence="10">
    <location>
        <begin position="1"/>
        <end position="16"/>
    </location>
</feature>
<evidence type="ECO:0000259" key="12">
    <source>
        <dbReference type="Pfam" id="PF17189"/>
    </source>
</evidence>
<reference evidence="13" key="1">
    <citation type="submission" date="2016-03" db="EMBL/GenBank/DDBJ databases">
        <title>Draft genome sequence of Rosellinia necatrix.</title>
        <authorList>
            <person name="Kanematsu S."/>
        </authorList>
    </citation>
    <scope>NUCLEOTIDE SEQUENCE [LARGE SCALE GENOMIC DNA]</scope>
    <source>
        <strain evidence="13">W97</strain>
    </source>
</reference>
<dbReference type="PRINTS" id="PR00843">
    <property type="entry name" value="GLHYDRLASE30"/>
</dbReference>
<dbReference type="GO" id="GO:0006680">
    <property type="term" value="P:glucosylceramide catabolic process"/>
    <property type="evidence" value="ECO:0007669"/>
    <property type="project" value="TreeGrafter"/>
</dbReference>
<evidence type="ECO:0000256" key="7">
    <source>
        <dbReference type="ARBA" id="ARBA00036633"/>
    </source>
</evidence>
<dbReference type="EC" id="3.2.1.75" evidence="8"/>
<keyword evidence="5 9" id="KW-0378">Hydrolase</keyword>
<dbReference type="Gene3D" id="3.20.20.80">
    <property type="entry name" value="Glycosidases"/>
    <property type="match status" value="1"/>
</dbReference>
<dbReference type="Gene3D" id="2.60.40.1180">
    <property type="entry name" value="Golgi alpha-mannosidase II"/>
    <property type="match status" value="1"/>
</dbReference>
<evidence type="ECO:0000256" key="3">
    <source>
        <dbReference type="ARBA" id="ARBA00022525"/>
    </source>
</evidence>
<feature type="domain" description="Glycosyl hydrolase family 30 TIM-barrel" evidence="11">
    <location>
        <begin position="76"/>
        <end position="332"/>
    </location>
</feature>
<accession>A0A1W2TSB9</accession>
<dbReference type="Pfam" id="PF17189">
    <property type="entry name" value="Glyco_hydro_30C"/>
    <property type="match status" value="1"/>
</dbReference>
<proteinExistence type="inferred from homology"/>
<evidence type="ECO:0000256" key="10">
    <source>
        <dbReference type="SAM" id="SignalP"/>
    </source>
</evidence>
<evidence type="ECO:0000259" key="11">
    <source>
        <dbReference type="Pfam" id="PF02055"/>
    </source>
</evidence>
<dbReference type="OrthoDB" id="2160638at2759"/>
<organism evidence="13">
    <name type="scientific">Rosellinia necatrix</name>
    <name type="common">White root-rot fungus</name>
    <dbReference type="NCBI Taxonomy" id="77044"/>
    <lineage>
        <taxon>Eukaryota</taxon>
        <taxon>Fungi</taxon>
        <taxon>Dikarya</taxon>
        <taxon>Ascomycota</taxon>
        <taxon>Pezizomycotina</taxon>
        <taxon>Sordariomycetes</taxon>
        <taxon>Xylariomycetidae</taxon>
        <taxon>Xylariales</taxon>
        <taxon>Xylariaceae</taxon>
        <taxon>Rosellinia</taxon>
    </lineage>
</organism>
<sequence length="485" mass="51983">MLFPIITLLAAGQTLAAPSPSPLEGRAAAPAAYVTTSDLSHKLSPAAAPVTGRGTGGSSTWDLKIDDTTAGYKQTIIGFGGSVTDATVTVLNALPADKRNQLLRELLTTTGADFSFLRHTIAASDLSGPPAYTYDDASGKADPSLQNFGLGDRGTAMAQMLATMRGIKSGLTILGSPWSAPGWMKLNRVLTGNADKNWLDPQYYSQYAQYFVKYLQAYRSNGATIDAITLQNEPLNNQGGGHVTMYQSAADAATITQQYVGPALRSAGLNTRIWAYDHNTDDASYPRTVINGAGSYVDSAAWHCYAGNLDWTVLTKFHNDYPNKHQYMTECWTSPQTSWYQSSKNTIGPLQNWAEGSLMWTLGTWTQASDGTFGPYIPGGCATCRGLFMVNKAAGTYEFTVDYYTLAQISRFIPKGAVILAGSGSYSYDGYAGIQSVASRNPDGTRSVVIENTFGNDVYVTVTTASGQTWSGNALAKSVTTWVLP</sequence>
<dbReference type="GO" id="GO:0005576">
    <property type="term" value="C:extracellular region"/>
    <property type="evidence" value="ECO:0007669"/>
    <property type="project" value="UniProtKB-SubCell"/>
</dbReference>
<dbReference type="EMBL" id="DF977507">
    <property type="protein sequence ID" value="GAP91427.1"/>
    <property type="molecule type" value="Genomic_DNA"/>
</dbReference>
<dbReference type="PANTHER" id="PTHR11069:SF23">
    <property type="entry name" value="LYSOSOMAL ACID GLUCOSYLCERAMIDASE"/>
    <property type="match status" value="1"/>
</dbReference>
<name>A0A1W2TSB9_ROSNE</name>
<dbReference type="GO" id="GO:0046557">
    <property type="term" value="F:glucan endo-1,6-beta-glucosidase activity"/>
    <property type="evidence" value="ECO:0007669"/>
    <property type="project" value="UniProtKB-EC"/>
</dbReference>
<dbReference type="InterPro" id="IPR013780">
    <property type="entry name" value="Glyco_hydro_b"/>
</dbReference>
<dbReference type="InterPro" id="IPR033452">
    <property type="entry name" value="GH30_C"/>
</dbReference>
<keyword evidence="3" id="KW-0964">Secreted</keyword>
<evidence type="ECO:0000256" key="4">
    <source>
        <dbReference type="ARBA" id="ARBA00022729"/>
    </source>
</evidence>
<dbReference type="GO" id="GO:0016020">
    <property type="term" value="C:membrane"/>
    <property type="evidence" value="ECO:0007669"/>
    <property type="project" value="GOC"/>
</dbReference>
<evidence type="ECO:0000313" key="14">
    <source>
        <dbReference type="Proteomes" id="UP000054516"/>
    </source>
</evidence>
<dbReference type="SUPFAM" id="SSF51445">
    <property type="entry name" value="(Trans)glycosidases"/>
    <property type="match status" value="1"/>
</dbReference>
<feature type="domain" description="Glycosyl hydrolase family 30 beta sandwich" evidence="12">
    <location>
        <begin position="429"/>
        <end position="482"/>
    </location>
</feature>
<evidence type="ECO:0000256" key="1">
    <source>
        <dbReference type="ARBA" id="ARBA00004613"/>
    </source>
</evidence>
<dbReference type="GO" id="GO:0004348">
    <property type="term" value="F:glucosylceramidase activity"/>
    <property type="evidence" value="ECO:0007669"/>
    <property type="project" value="InterPro"/>
</dbReference>
<dbReference type="Pfam" id="PF02055">
    <property type="entry name" value="Glyco_hydro_30"/>
    <property type="match status" value="1"/>
</dbReference>
<dbReference type="FunFam" id="3.20.20.80:FF:000128">
    <property type="entry name" value="Endo-1,6-beta-D-glucanase neg1"/>
    <property type="match status" value="1"/>
</dbReference>